<name>A0A8T4L740_9ARCH</name>
<dbReference type="SUPFAM" id="SSF53335">
    <property type="entry name" value="S-adenosyl-L-methionine-dependent methyltransferases"/>
    <property type="match status" value="1"/>
</dbReference>
<accession>A0A8T4L740</accession>
<dbReference type="Pfam" id="PF13578">
    <property type="entry name" value="Methyltransf_24"/>
    <property type="match status" value="1"/>
</dbReference>
<sequence length="153" mass="17360">MVETGTFSGLSTSIILLAMKKNRGGHLYSIDLPIRNPKKAKKDWILEPLPPGTHPGFAIPNVLRSRWELIEGDSGKNLPKLLEKLGEIEIFFHDSDHSYDHMMMEFGTAWPYIKSRGLLLADNVDWNQSFKDFGKKVGHKQNQKFGFGGILKH</sequence>
<gene>
    <name evidence="1" type="ORF">J4215_02140</name>
</gene>
<dbReference type="Gene3D" id="3.40.50.150">
    <property type="entry name" value="Vaccinia Virus protein VP39"/>
    <property type="match status" value="1"/>
</dbReference>
<proteinExistence type="predicted"/>
<keyword evidence="1" id="KW-0489">Methyltransferase</keyword>
<protein>
    <submittedName>
        <fullName evidence="1">Class I SAM-dependent methyltransferase</fullName>
    </submittedName>
</protein>
<comment type="caution">
    <text evidence="1">The sequence shown here is derived from an EMBL/GenBank/DDBJ whole genome shotgun (WGS) entry which is preliminary data.</text>
</comment>
<dbReference type="InterPro" id="IPR029063">
    <property type="entry name" value="SAM-dependent_MTases_sf"/>
</dbReference>
<evidence type="ECO:0000313" key="1">
    <source>
        <dbReference type="EMBL" id="MBS3061359.1"/>
    </source>
</evidence>
<organism evidence="1 2">
    <name type="scientific">Candidatus Iainarchaeum sp</name>
    <dbReference type="NCBI Taxonomy" id="3101447"/>
    <lineage>
        <taxon>Archaea</taxon>
        <taxon>Candidatus Iainarchaeota</taxon>
        <taxon>Candidatus Iainarchaeia</taxon>
        <taxon>Candidatus Iainarchaeales</taxon>
        <taxon>Candidatus Iainarchaeaceae</taxon>
        <taxon>Candidatus Iainarchaeum</taxon>
    </lineage>
</organism>
<dbReference type="GO" id="GO:0032259">
    <property type="term" value="P:methylation"/>
    <property type="evidence" value="ECO:0007669"/>
    <property type="project" value="UniProtKB-KW"/>
</dbReference>
<evidence type="ECO:0000313" key="2">
    <source>
        <dbReference type="Proteomes" id="UP000675968"/>
    </source>
</evidence>
<dbReference type="AlphaFoldDB" id="A0A8T4L740"/>
<dbReference type="Proteomes" id="UP000675968">
    <property type="component" value="Unassembled WGS sequence"/>
</dbReference>
<dbReference type="EMBL" id="JAGVWC010000009">
    <property type="protein sequence ID" value="MBS3061359.1"/>
    <property type="molecule type" value="Genomic_DNA"/>
</dbReference>
<reference evidence="1" key="1">
    <citation type="submission" date="2021-03" db="EMBL/GenBank/DDBJ databases">
        <authorList>
            <person name="Jaffe A."/>
        </authorList>
    </citation>
    <scope>NUCLEOTIDE SEQUENCE</scope>
    <source>
        <strain evidence="1">RIFCSPLOWO2_01_FULL_AR10_48_17</strain>
    </source>
</reference>
<keyword evidence="1" id="KW-0808">Transferase</keyword>
<dbReference type="GO" id="GO:0008168">
    <property type="term" value="F:methyltransferase activity"/>
    <property type="evidence" value="ECO:0007669"/>
    <property type="project" value="UniProtKB-KW"/>
</dbReference>
<reference evidence="1" key="2">
    <citation type="submission" date="2021-05" db="EMBL/GenBank/DDBJ databases">
        <title>Protein family content uncovers lineage relationships and bacterial pathway maintenance mechanisms in DPANN archaea.</title>
        <authorList>
            <person name="Castelle C.J."/>
            <person name="Meheust R."/>
            <person name="Jaffe A.L."/>
            <person name="Seitz K."/>
            <person name="Gong X."/>
            <person name="Baker B.J."/>
            <person name="Banfield J.F."/>
        </authorList>
    </citation>
    <scope>NUCLEOTIDE SEQUENCE</scope>
    <source>
        <strain evidence="1">RIFCSPLOWO2_01_FULL_AR10_48_17</strain>
    </source>
</reference>